<dbReference type="SMART" id="SM01381">
    <property type="entry name" value="7TM_GPCR_Srsx"/>
    <property type="match status" value="1"/>
</dbReference>
<keyword evidence="8 10" id="KW-0675">Receptor</keyword>
<evidence type="ECO:0000256" key="4">
    <source>
        <dbReference type="ARBA" id="ARBA00022692"/>
    </source>
</evidence>
<feature type="transmembrane region" description="Helical" evidence="11">
    <location>
        <begin position="158"/>
        <end position="180"/>
    </location>
</feature>
<keyword evidence="13" id="KW-1185">Reference proteome</keyword>
<dbReference type="RefSeq" id="XP_022257069.1">
    <property type="nucleotide sequence ID" value="XM_022401361.1"/>
</dbReference>
<dbReference type="PRINTS" id="PR00237">
    <property type="entry name" value="GPCRRHODOPSN"/>
</dbReference>
<dbReference type="PANTHER" id="PTHR24249">
    <property type="entry name" value="HISTAMINE RECEPTOR-RELATED G-PROTEIN COUPLED RECEPTOR"/>
    <property type="match status" value="1"/>
</dbReference>
<evidence type="ECO:0000256" key="2">
    <source>
        <dbReference type="ARBA" id="ARBA00010663"/>
    </source>
</evidence>
<evidence type="ECO:0000313" key="14">
    <source>
        <dbReference type="RefSeq" id="XP_022257069.1"/>
    </source>
</evidence>
<comment type="similarity">
    <text evidence="2 10">Belongs to the G-protein coupled receptor 1 family.</text>
</comment>
<dbReference type="PROSITE" id="PS00237">
    <property type="entry name" value="G_PROTEIN_RECEP_F1_1"/>
    <property type="match status" value="1"/>
</dbReference>
<keyword evidence="3" id="KW-1003">Cell membrane</keyword>
<evidence type="ECO:0000256" key="3">
    <source>
        <dbReference type="ARBA" id="ARBA00022475"/>
    </source>
</evidence>
<keyword evidence="7 11" id="KW-0472">Membrane</keyword>
<evidence type="ECO:0000313" key="13">
    <source>
        <dbReference type="Proteomes" id="UP000694941"/>
    </source>
</evidence>
<dbReference type="Gene3D" id="1.20.1070.10">
    <property type="entry name" value="Rhodopsin 7-helix transmembrane proteins"/>
    <property type="match status" value="1"/>
</dbReference>
<evidence type="ECO:0000256" key="8">
    <source>
        <dbReference type="ARBA" id="ARBA00023170"/>
    </source>
</evidence>
<feature type="transmembrane region" description="Helical" evidence="11">
    <location>
        <begin position="251"/>
        <end position="275"/>
    </location>
</feature>
<protein>
    <submittedName>
        <fullName evidence="14">Adenosine receptor A2a-like</fullName>
    </submittedName>
</protein>
<accession>A0ABM1TMG3</accession>
<organism evidence="13 14">
    <name type="scientific">Limulus polyphemus</name>
    <name type="common">Atlantic horseshoe crab</name>
    <dbReference type="NCBI Taxonomy" id="6850"/>
    <lineage>
        <taxon>Eukaryota</taxon>
        <taxon>Metazoa</taxon>
        <taxon>Ecdysozoa</taxon>
        <taxon>Arthropoda</taxon>
        <taxon>Chelicerata</taxon>
        <taxon>Merostomata</taxon>
        <taxon>Xiphosura</taxon>
        <taxon>Limulidae</taxon>
        <taxon>Limulus</taxon>
    </lineage>
</organism>
<dbReference type="CDD" id="cd00637">
    <property type="entry name" value="7tm_classA_rhodopsin-like"/>
    <property type="match status" value="1"/>
</dbReference>
<name>A0ABM1TMG3_LIMPO</name>
<dbReference type="PROSITE" id="PS50262">
    <property type="entry name" value="G_PROTEIN_RECEP_F1_2"/>
    <property type="match status" value="1"/>
</dbReference>
<evidence type="ECO:0000256" key="6">
    <source>
        <dbReference type="ARBA" id="ARBA00023040"/>
    </source>
</evidence>
<comment type="subcellular location">
    <subcellularLocation>
        <location evidence="1">Cell membrane</location>
        <topology evidence="1">Multi-pass membrane protein</topology>
    </subcellularLocation>
</comment>
<evidence type="ECO:0000256" key="11">
    <source>
        <dbReference type="SAM" id="Phobius"/>
    </source>
</evidence>
<gene>
    <name evidence="14" type="primary">LOC106472820</name>
</gene>
<keyword evidence="9 10" id="KW-0807">Transducer</keyword>
<feature type="transmembrane region" description="Helical" evidence="11">
    <location>
        <begin position="200"/>
        <end position="224"/>
    </location>
</feature>
<dbReference type="SUPFAM" id="SSF81321">
    <property type="entry name" value="Family A G protein-coupled receptor-like"/>
    <property type="match status" value="1"/>
</dbReference>
<feature type="transmembrane region" description="Helical" evidence="11">
    <location>
        <begin position="115"/>
        <end position="137"/>
    </location>
</feature>
<feature type="domain" description="G-protein coupled receptors family 1 profile" evidence="12">
    <location>
        <begin position="59"/>
        <end position="306"/>
    </location>
</feature>
<reference evidence="14" key="1">
    <citation type="submission" date="2025-08" db="UniProtKB">
        <authorList>
            <consortium name="RefSeq"/>
        </authorList>
    </citation>
    <scope>IDENTIFICATION</scope>
    <source>
        <tissue evidence="14">Muscle</tissue>
    </source>
</reference>
<dbReference type="InterPro" id="IPR050569">
    <property type="entry name" value="TAAR"/>
</dbReference>
<dbReference type="GeneID" id="106472820"/>
<dbReference type="InterPro" id="IPR017452">
    <property type="entry name" value="GPCR_Rhodpsn_7TM"/>
</dbReference>
<dbReference type="Proteomes" id="UP000694941">
    <property type="component" value="Unplaced"/>
</dbReference>
<dbReference type="PANTHER" id="PTHR24249:SF372">
    <property type="entry name" value="G-PROTEIN COUPLED RECEPTORS FAMILY 1 PROFILE DOMAIN-CONTAINING PROTEIN"/>
    <property type="match status" value="1"/>
</dbReference>
<keyword evidence="4 10" id="KW-0812">Transmembrane</keyword>
<dbReference type="Pfam" id="PF00001">
    <property type="entry name" value="7tm_1"/>
    <property type="match status" value="1"/>
</dbReference>
<evidence type="ECO:0000256" key="1">
    <source>
        <dbReference type="ARBA" id="ARBA00004651"/>
    </source>
</evidence>
<dbReference type="InterPro" id="IPR000276">
    <property type="entry name" value="GPCR_Rhodpsn"/>
</dbReference>
<evidence type="ECO:0000256" key="5">
    <source>
        <dbReference type="ARBA" id="ARBA00022989"/>
    </source>
</evidence>
<feature type="transmembrane region" description="Helical" evidence="11">
    <location>
        <begin position="80"/>
        <end position="103"/>
    </location>
</feature>
<evidence type="ECO:0000256" key="7">
    <source>
        <dbReference type="ARBA" id="ARBA00023136"/>
    </source>
</evidence>
<evidence type="ECO:0000256" key="9">
    <source>
        <dbReference type="ARBA" id="ARBA00023224"/>
    </source>
</evidence>
<sequence length="332" mass="37536">MDVISLALIGNNSFKGIYLSDEGRTENDTVNDCFHTTYNVNTPVIVFIDLSLAVVAVLGNSLVLVVVYRFRWLRTITNMFVVSLAAADLLVGINVPFYVLFYFDLPLVCNKYSCLFRYWFAIYASGCSMLCLVGVAVDRYVAILHPLSYHRIMKSRCVSAYIAVVWVYMGIISSLPLLGIGETFDSTKECDLYYLHSSTYALTVVAFHVLLTLIITTVLHCIIFREAWKQSRAMAAIEVNSRVRQDARTTITMAMVLGACLLGFLPYLIIISLPYMDDTCQEVLGFLKRYFVCLYFGKSAVNPIIYGWKNRDFRDAFKKLLCSKKSAVSLPR</sequence>
<proteinExistence type="inferred from homology"/>
<evidence type="ECO:0000256" key="10">
    <source>
        <dbReference type="RuleBase" id="RU000688"/>
    </source>
</evidence>
<feature type="transmembrane region" description="Helical" evidence="11">
    <location>
        <begin position="287"/>
        <end position="308"/>
    </location>
</feature>
<keyword evidence="6 10" id="KW-0297">G-protein coupled receptor</keyword>
<keyword evidence="5 11" id="KW-1133">Transmembrane helix</keyword>
<evidence type="ECO:0000259" key="12">
    <source>
        <dbReference type="PROSITE" id="PS50262"/>
    </source>
</evidence>
<feature type="transmembrane region" description="Helical" evidence="11">
    <location>
        <begin position="44"/>
        <end position="68"/>
    </location>
</feature>